<accession>A0A218VTL6</accession>
<name>A0A218VTL6_PUNGR</name>
<evidence type="ECO:0000313" key="4">
    <source>
        <dbReference type="Proteomes" id="UP000197138"/>
    </source>
</evidence>
<proteinExistence type="predicted"/>
<dbReference type="Proteomes" id="UP000233551">
    <property type="component" value="Unassembled WGS sequence"/>
</dbReference>
<dbReference type="OrthoDB" id="1919622at2759"/>
<feature type="domain" description="DUF7870" evidence="1">
    <location>
        <begin position="227"/>
        <end position="393"/>
    </location>
</feature>
<evidence type="ECO:0000259" key="1">
    <source>
        <dbReference type="Pfam" id="PF25276"/>
    </source>
</evidence>
<comment type="caution">
    <text evidence="2">The sequence shown here is derived from an EMBL/GenBank/DDBJ whole genome shotgun (WGS) entry which is preliminary data.</text>
</comment>
<dbReference type="PANTHER" id="PTHR33597:SF11">
    <property type="entry name" value="OS07G0620600 PROTEIN"/>
    <property type="match status" value="1"/>
</dbReference>
<dbReference type="Proteomes" id="UP000197138">
    <property type="component" value="Unassembled WGS sequence"/>
</dbReference>
<reference evidence="4" key="1">
    <citation type="journal article" date="2017" name="Plant J.">
        <title>The pomegranate (Punica granatum L.) genome and the genomics of punicalagin biosynthesis.</title>
        <authorList>
            <person name="Qin G."/>
            <person name="Xu C."/>
            <person name="Ming R."/>
            <person name="Tang H."/>
            <person name="Guyot R."/>
            <person name="Kramer E.M."/>
            <person name="Hu Y."/>
            <person name="Yi X."/>
            <person name="Qi Y."/>
            <person name="Xu X."/>
            <person name="Gao Z."/>
            <person name="Pan H."/>
            <person name="Jian J."/>
            <person name="Tian Y."/>
            <person name="Yue Z."/>
            <person name="Xu Y."/>
        </authorList>
    </citation>
    <scope>NUCLEOTIDE SEQUENCE [LARGE SCALE GENOMIC DNA]</scope>
    <source>
        <strain evidence="4">cv. Dabenzi</strain>
    </source>
</reference>
<reference evidence="2" key="2">
    <citation type="submission" date="2017-06" db="EMBL/GenBank/DDBJ databases">
        <title>The pomegranate genome and the genomics of punicalagin biosynthesis.</title>
        <authorList>
            <person name="Xu C."/>
        </authorList>
    </citation>
    <scope>NUCLEOTIDE SEQUENCE [LARGE SCALE GENOMIC DNA]</scope>
    <source>
        <tissue evidence="2">Fresh leaf</tissue>
    </source>
</reference>
<dbReference type="InterPro" id="IPR057192">
    <property type="entry name" value="DUF7870"/>
</dbReference>
<evidence type="ECO:0000313" key="5">
    <source>
        <dbReference type="Proteomes" id="UP000233551"/>
    </source>
</evidence>
<dbReference type="Pfam" id="PF25276">
    <property type="entry name" value="DUF7870"/>
    <property type="match status" value="1"/>
</dbReference>
<dbReference type="PANTHER" id="PTHR33597">
    <property type="entry name" value="OS02G0760400 PROTEIN"/>
    <property type="match status" value="1"/>
</dbReference>
<evidence type="ECO:0000313" key="3">
    <source>
        <dbReference type="EMBL" id="PKI47193.1"/>
    </source>
</evidence>
<protein>
    <recommendedName>
        <fullName evidence="1">DUF7870 domain-containing protein</fullName>
    </recommendedName>
</protein>
<evidence type="ECO:0000313" key="2">
    <source>
        <dbReference type="EMBL" id="OWM63629.1"/>
    </source>
</evidence>
<dbReference type="AlphaFoldDB" id="A0A218VTL6"/>
<reference evidence="3 5" key="3">
    <citation type="submission" date="2017-11" db="EMBL/GenBank/DDBJ databases">
        <title>De-novo sequencing of pomegranate (Punica granatum L.) genome.</title>
        <authorList>
            <person name="Akparov Z."/>
            <person name="Amiraslanov A."/>
            <person name="Hajiyeva S."/>
            <person name="Abbasov M."/>
            <person name="Kaur K."/>
            <person name="Hamwieh A."/>
            <person name="Solovyev V."/>
            <person name="Salamov A."/>
            <person name="Braich B."/>
            <person name="Kosarev P."/>
            <person name="Mahmoud A."/>
            <person name="Hajiyev E."/>
            <person name="Babayeva S."/>
            <person name="Izzatullayeva V."/>
            <person name="Mammadov A."/>
            <person name="Mammadov A."/>
            <person name="Sharifova S."/>
            <person name="Ojaghi J."/>
            <person name="Eynullazada K."/>
            <person name="Bayramov B."/>
            <person name="Abdulazimova A."/>
            <person name="Shahmuradov I."/>
        </authorList>
    </citation>
    <scope>NUCLEOTIDE SEQUENCE [LARGE SCALE GENOMIC DNA]</scope>
    <source>
        <strain evidence="3">AG2017</strain>
        <strain evidence="5">cv. AG2017</strain>
        <tissue evidence="3">Leaf</tissue>
    </source>
</reference>
<keyword evidence="5" id="KW-1185">Reference proteome</keyword>
<dbReference type="EMBL" id="MTKT01005898">
    <property type="protein sequence ID" value="OWM63629.1"/>
    <property type="molecule type" value="Genomic_DNA"/>
</dbReference>
<dbReference type="GeneID" id="116193930"/>
<dbReference type="STRING" id="22663.A0A218VTL6"/>
<organism evidence="2 4">
    <name type="scientific">Punica granatum</name>
    <name type="common">Pomegranate</name>
    <dbReference type="NCBI Taxonomy" id="22663"/>
    <lineage>
        <taxon>Eukaryota</taxon>
        <taxon>Viridiplantae</taxon>
        <taxon>Streptophyta</taxon>
        <taxon>Embryophyta</taxon>
        <taxon>Tracheophyta</taxon>
        <taxon>Spermatophyta</taxon>
        <taxon>Magnoliopsida</taxon>
        <taxon>eudicotyledons</taxon>
        <taxon>Gunneridae</taxon>
        <taxon>Pentapetalae</taxon>
        <taxon>rosids</taxon>
        <taxon>malvids</taxon>
        <taxon>Myrtales</taxon>
        <taxon>Lythraceae</taxon>
        <taxon>Punica</taxon>
    </lineage>
</organism>
<gene>
    <name evidence="2" type="ORF">CDL15_Pgr008172</name>
    <name evidence="3" type="ORF">CRG98_032415</name>
</gene>
<dbReference type="EMBL" id="PGOL01002539">
    <property type="protein sequence ID" value="PKI47193.1"/>
    <property type="molecule type" value="Genomic_DNA"/>
</dbReference>
<sequence length="394" mass="44383">MGKTQMKQLSRPNVGAIPNTHLVIDLPNSEILRVVSRSLFFAAVIFTLPCIVSILRVTSRQNVGEIELGAGPGTISFEFMDILFRDFGREGLVKKGDKALIVGSEIGGVSANFQFLNDNEIDFAIVSDTESQSLIHDGTFDFVLLSGSSDVKFVDRVLKVEGVLAIQLKDDPVHVLEEPLNFRAVYIRRYVSTIVAMRKIALSNDVAISSTKRKLCNVGRKARQAALKGLENPLLEPPRRALGESTSYLKNIKYLPELMDDTLEGYSRRAFIAVGSTIDDNSATVEWFYQNYPTRNQKFEVYYLLSSSNGYISVSDWLRKNVEEGDYVVMKAKAEIVEEMIKGGSIHLVDELFFECKNQWGLGQENKGERAYWECLSLYGRVRDEGVAIHQWWR</sequence>